<evidence type="ECO:0000313" key="2">
    <source>
        <dbReference type="Proteomes" id="UP000315783"/>
    </source>
</evidence>
<name>A0A545V0A2_9HYPO</name>
<organism evidence="1 2">
    <name type="scientific">Cordyceps javanica</name>
    <dbReference type="NCBI Taxonomy" id="43265"/>
    <lineage>
        <taxon>Eukaryota</taxon>
        <taxon>Fungi</taxon>
        <taxon>Dikarya</taxon>
        <taxon>Ascomycota</taxon>
        <taxon>Pezizomycotina</taxon>
        <taxon>Sordariomycetes</taxon>
        <taxon>Hypocreomycetidae</taxon>
        <taxon>Hypocreales</taxon>
        <taxon>Cordycipitaceae</taxon>
        <taxon>Cordyceps</taxon>
    </lineage>
</organism>
<dbReference type="Proteomes" id="UP000315783">
    <property type="component" value="Unassembled WGS sequence"/>
</dbReference>
<sequence length="277" mass="31653">MELKVRLQPPEKTAEYVEEMSWTLTERLFLVSPIVTYPPSLARGRLDKKETRRRMGRLKPESSQTCENAQVFQLITRRRRRHAAPWCSRRAACSCFAIYEMPSPVKNCPWLTCICNITGQVQTLNHKMKPREKKHFAAKAGKLPLHAELARMPTLTKSSIERQLLVKLFPSPIFLAHLETQPCPHLQRPQGSFSFFLLFAFPTKAKQNPLQILFRRLRTKLHAGSDPSLRYWWGLADGLAYDLSTKLGPVASRCAGTLRGRAKQGQQGHAHTDWVLG</sequence>
<accession>A0A545V0A2</accession>
<evidence type="ECO:0000313" key="1">
    <source>
        <dbReference type="EMBL" id="TQV95146.1"/>
    </source>
</evidence>
<dbReference type="AlphaFoldDB" id="A0A545V0A2"/>
<proteinExistence type="predicted"/>
<keyword evidence="2" id="KW-1185">Reference proteome</keyword>
<comment type="caution">
    <text evidence="1">The sequence shown here is derived from an EMBL/GenBank/DDBJ whole genome shotgun (WGS) entry which is preliminary data.</text>
</comment>
<gene>
    <name evidence="1" type="ORF">IF1G_06133</name>
</gene>
<protein>
    <submittedName>
        <fullName evidence="1">Uncharacterized protein</fullName>
    </submittedName>
</protein>
<reference evidence="1 2" key="1">
    <citation type="journal article" date="2019" name="Appl. Microbiol. Biotechnol.">
        <title>Genome sequence of Isaria javanica and comparative genome analysis insights into family S53 peptidase evolution in fungal entomopathogens.</title>
        <authorList>
            <person name="Lin R."/>
            <person name="Zhang X."/>
            <person name="Xin B."/>
            <person name="Zou M."/>
            <person name="Gao Y."/>
            <person name="Qin F."/>
            <person name="Hu Q."/>
            <person name="Xie B."/>
            <person name="Cheng X."/>
        </authorList>
    </citation>
    <scope>NUCLEOTIDE SEQUENCE [LARGE SCALE GENOMIC DNA]</scope>
    <source>
        <strain evidence="1 2">IJ1G</strain>
    </source>
</reference>
<dbReference type="EMBL" id="SPUK01000008">
    <property type="protein sequence ID" value="TQV95146.1"/>
    <property type="molecule type" value="Genomic_DNA"/>
</dbReference>